<feature type="domain" description="HTH luxR-type" evidence="5">
    <location>
        <begin position="148"/>
        <end position="213"/>
    </location>
</feature>
<keyword evidence="4" id="KW-0597">Phosphoprotein</keyword>
<evidence type="ECO:0000256" key="4">
    <source>
        <dbReference type="PROSITE-ProRule" id="PRU00169"/>
    </source>
</evidence>
<dbReference type="Gene3D" id="3.40.50.2300">
    <property type="match status" value="1"/>
</dbReference>
<accession>A0ABP8XQ21</accession>
<name>A0ABP8XQ21_9ACTN</name>
<gene>
    <name evidence="7" type="ORF">GCM10023349_34000</name>
</gene>
<dbReference type="PANTHER" id="PTHR44688">
    <property type="entry name" value="DNA-BINDING TRANSCRIPTIONAL ACTIVATOR DEVR_DOSR"/>
    <property type="match status" value="1"/>
</dbReference>
<sequence>MGSHDPVRVSVVSPQPIVEAGVVGLLSQHRDRVELVPAPRAGAQADADVPVEPDVVLYDAIGLLHGDADDFDYLVDHTKAHVLVISRDLRPDLAGRALQRGAQGYFSLGVDNEELLAAVDSAVTGWVVGDPGEDPTVGSGVSAAAALRNGNSVSLSGREAQTLEFIAQGLSNKEIAARQYLSINSVKTYIRTAYQKIGVATRAQAVSWAIQNGIDPGPGGRPADDREK</sequence>
<protein>
    <submittedName>
        <fullName evidence="7">Response regulator transcription factor</fullName>
    </submittedName>
</protein>
<keyword evidence="2" id="KW-0238">DNA-binding</keyword>
<dbReference type="InterPro" id="IPR000792">
    <property type="entry name" value="Tscrpt_reg_LuxR_C"/>
</dbReference>
<organism evidence="7 8">
    <name type="scientific">Nocardioides conyzicola</name>
    <dbReference type="NCBI Taxonomy" id="1651781"/>
    <lineage>
        <taxon>Bacteria</taxon>
        <taxon>Bacillati</taxon>
        <taxon>Actinomycetota</taxon>
        <taxon>Actinomycetes</taxon>
        <taxon>Propionibacteriales</taxon>
        <taxon>Nocardioidaceae</taxon>
        <taxon>Nocardioides</taxon>
    </lineage>
</organism>
<dbReference type="EMBL" id="BAABKM010000002">
    <property type="protein sequence ID" value="GAA4712163.1"/>
    <property type="molecule type" value="Genomic_DNA"/>
</dbReference>
<dbReference type="SUPFAM" id="SSF46894">
    <property type="entry name" value="C-terminal effector domain of the bipartite response regulators"/>
    <property type="match status" value="1"/>
</dbReference>
<comment type="caution">
    <text evidence="7">The sequence shown here is derived from an EMBL/GenBank/DDBJ whole genome shotgun (WGS) entry which is preliminary data.</text>
</comment>
<dbReference type="Gene3D" id="1.10.10.10">
    <property type="entry name" value="Winged helix-like DNA-binding domain superfamily/Winged helix DNA-binding domain"/>
    <property type="match status" value="1"/>
</dbReference>
<reference evidence="8" key="1">
    <citation type="journal article" date="2019" name="Int. J. Syst. Evol. Microbiol.">
        <title>The Global Catalogue of Microorganisms (GCM) 10K type strain sequencing project: providing services to taxonomists for standard genome sequencing and annotation.</title>
        <authorList>
            <consortium name="The Broad Institute Genomics Platform"/>
            <consortium name="The Broad Institute Genome Sequencing Center for Infectious Disease"/>
            <person name="Wu L."/>
            <person name="Ma J."/>
        </authorList>
    </citation>
    <scope>NUCLEOTIDE SEQUENCE [LARGE SCALE GENOMIC DNA]</scope>
    <source>
        <strain evidence="8">JCM 18531</strain>
    </source>
</reference>
<evidence type="ECO:0000256" key="3">
    <source>
        <dbReference type="ARBA" id="ARBA00023163"/>
    </source>
</evidence>
<dbReference type="Pfam" id="PF00196">
    <property type="entry name" value="GerE"/>
    <property type="match status" value="1"/>
</dbReference>
<evidence type="ECO:0000313" key="7">
    <source>
        <dbReference type="EMBL" id="GAA4712163.1"/>
    </source>
</evidence>
<dbReference type="PROSITE" id="PS50043">
    <property type="entry name" value="HTH_LUXR_2"/>
    <property type="match status" value="1"/>
</dbReference>
<keyword evidence="3" id="KW-0804">Transcription</keyword>
<evidence type="ECO:0000259" key="5">
    <source>
        <dbReference type="PROSITE" id="PS50043"/>
    </source>
</evidence>
<keyword evidence="1" id="KW-0805">Transcription regulation</keyword>
<dbReference type="SUPFAM" id="SSF52172">
    <property type="entry name" value="CheY-like"/>
    <property type="match status" value="1"/>
</dbReference>
<evidence type="ECO:0000313" key="8">
    <source>
        <dbReference type="Proteomes" id="UP001499974"/>
    </source>
</evidence>
<feature type="modified residue" description="4-aspartylphosphate" evidence="4">
    <location>
        <position position="59"/>
    </location>
</feature>
<dbReference type="PRINTS" id="PR00038">
    <property type="entry name" value="HTHLUXR"/>
</dbReference>
<dbReference type="InterPro" id="IPR016032">
    <property type="entry name" value="Sig_transdc_resp-reg_C-effctor"/>
</dbReference>
<proteinExistence type="predicted"/>
<dbReference type="InterPro" id="IPR011006">
    <property type="entry name" value="CheY-like_superfamily"/>
</dbReference>
<keyword evidence="8" id="KW-1185">Reference proteome</keyword>
<dbReference type="InterPro" id="IPR001789">
    <property type="entry name" value="Sig_transdc_resp-reg_receiver"/>
</dbReference>
<dbReference type="PROSITE" id="PS50110">
    <property type="entry name" value="RESPONSE_REGULATORY"/>
    <property type="match status" value="1"/>
</dbReference>
<dbReference type="InterPro" id="IPR036388">
    <property type="entry name" value="WH-like_DNA-bd_sf"/>
</dbReference>
<dbReference type="SMART" id="SM00421">
    <property type="entry name" value="HTH_LUXR"/>
    <property type="match status" value="1"/>
</dbReference>
<dbReference type="CDD" id="cd06170">
    <property type="entry name" value="LuxR_C_like"/>
    <property type="match status" value="1"/>
</dbReference>
<dbReference type="Proteomes" id="UP001499974">
    <property type="component" value="Unassembled WGS sequence"/>
</dbReference>
<feature type="domain" description="Response regulatory" evidence="6">
    <location>
        <begin position="8"/>
        <end position="123"/>
    </location>
</feature>
<evidence type="ECO:0000256" key="1">
    <source>
        <dbReference type="ARBA" id="ARBA00023015"/>
    </source>
</evidence>
<evidence type="ECO:0000259" key="6">
    <source>
        <dbReference type="PROSITE" id="PS50110"/>
    </source>
</evidence>
<evidence type="ECO:0000256" key="2">
    <source>
        <dbReference type="ARBA" id="ARBA00023125"/>
    </source>
</evidence>
<dbReference type="PANTHER" id="PTHR44688:SF16">
    <property type="entry name" value="DNA-BINDING TRANSCRIPTIONAL ACTIVATOR DEVR_DOSR"/>
    <property type="match status" value="1"/>
</dbReference>